<evidence type="ECO:0000313" key="4">
    <source>
        <dbReference type="EMBL" id="EFE29692.1"/>
    </source>
</evidence>
<reference evidence="5" key="1">
    <citation type="journal article" date="2011" name="Genome Biol.">
        <title>Comparative and functional genomics provide insights into the pathogenicity of dermatophytic fungi.</title>
        <authorList>
            <person name="Burmester A."/>
            <person name="Shelest E."/>
            <person name="Gloeckner G."/>
            <person name="Heddergott C."/>
            <person name="Schindler S."/>
            <person name="Staib P."/>
            <person name="Heidel A."/>
            <person name="Felder M."/>
            <person name="Petzold A."/>
            <person name="Szafranski K."/>
            <person name="Feuermann M."/>
            <person name="Pedruzzi I."/>
            <person name="Priebe S."/>
            <person name="Groth M."/>
            <person name="Winkler R."/>
            <person name="Li W."/>
            <person name="Kniemeyer O."/>
            <person name="Schroeckh V."/>
            <person name="Hertweck C."/>
            <person name="Hube B."/>
            <person name="White T.C."/>
            <person name="Platzer M."/>
            <person name="Guthke R."/>
            <person name="Heitman J."/>
            <person name="Woestemeyer J."/>
            <person name="Zipfel P.F."/>
            <person name="Monod M."/>
            <person name="Brakhage A.A."/>
        </authorList>
    </citation>
    <scope>NUCLEOTIDE SEQUENCE [LARGE SCALE GENOMIC DNA]</scope>
    <source>
        <strain evidence="5">ATCC MYA-4681 / CBS 112371</strain>
    </source>
</reference>
<dbReference type="eggNOG" id="KOG0395">
    <property type="taxonomic scope" value="Eukaryota"/>
</dbReference>
<feature type="transmembrane region" description="Helical" evidence="3">
    <location>
        <begin position="164"/>
        <end position="183"/>
    </location>
</feature>
<dbReference type="SMART" id="SM00173">
    <property type="entry name" value="RAS"/>
    <property type="match status" value="1"/>
</dbReference>
<keyword evidence="3" id="KW-1133">Transmembrane helix</keyword>
<dbReference type="FunFam" id="3.40.50.300:FF:001447">
    <property type="entry name" value="Ras-related protein Rab-1B"/>
    <property type="match status" value="1"/>
</dbReference>
<dbReference type="Proteomes" id="UP000008866">
    <property type="component" value="Unassembled WGS sequence"/>
</dbReference>
<feature type="transmembrane region" description="Helical" evidence="3">
    <location>
        <begin position="213"/>
        <end position="233"/>
    </location>
</feature>
<dbReference type="InterPro" id="IPR020849">
    <property type="entry name" value="Small_GTPase_Ras-type"/>
</dbReference>
<comment type="caution">
    <text evidence="4">The sequence shown here is derived from an EMBL/GenBank/DDBJ whole genome shotgun (WGS) entry which is preliminary data.</text>
</comment>
<dbReference type="GO" id="GO:0016020">
    <property type="term" value="C:membrane"/>
    <property type="evidence" value="ECO:0007669"/>
    <property type="project" value="InterPro"/>
</dbReference>
<keyword evidence="2" id="KW-0342">GTP-binding</keyword>
<dbReference type="STRING" id="663331.D4B3J4"/>
<dbReference type="GO" id="GO:0005525">
    <property type="term" value="F:GTP binding"/>
    <property type="evidence" value="ECO:0007669"/>
    <property type="project" value="UniProtKB-KW"/>
</dbReference>
<sequence length="596" mass="67838">MYTGRKTPQRAVVWLAETPAALLQGYAWKTTLLEAAHRPLMLVVVVVVVVVSAACCLLLPAVRSWMPPTACMVTHSPVEATATRRRPSCRPSKYGVASRPASISLYLYVSLSLVSLLSTAVVISYVVCRLVLGPFFFPFFFSFFLLLSLSSFLLFFAFLFFPFFLIPFFFFYFSFFLFFFFVFSDSKKRASVNVVESSREQQRRIQRLEQRPSLLFSSLLLLLLLLIIFVFYFFFIFFIFYFIFKLSFCFFLLAVAAQLLQPPTRTLAAISRFFFLFGPSSDLTSFYISSLRLFSFSSACRESVWKRGSLQRCRCRRRRRLLRSPPYAAASSSFFFLFFPFFLFFFSGCYDYSQHIMASRYLREYKLVVVGGGGVGKSCLTIQLIQSHFVDEYDPTIEGAFPFLSSYSPSSLSSSLSASSSSSSSSSLCLQCVIDDEVALLDVLDTAGQEEYSAMREQYMRTGEGFLLVYSITSRQSFEEIITFQQQILRVKDKDYFPIILVGNKCDLEKEREVSQEDGEKLARSFGCKFIETSAKSRINVDNAFYDIVREIRRYNKEMSSYSSGGGGFGSRGPEGKMDVDDHGDQAGCCAKCIIM</sequence>
<evidence type="ECO:0000256" key="3">
    <source>
        <dbReference type="SAM" id="Phobius"/>
    </source>
</evidence>
<keyword evidence="5" id="KW-1185">Reference proteome</keyword>
<dbReference type="SMART" id="SM00175">
    <property type="entry name" value="RAB"/>
    <property type="match status" value="1"/>
</dbReference>
<dbReference type="GO" id="GO:0003924">
    <property type="term" value="F:GTPase activity"/>
    <property type="evidence" value="ECO:0007669"/>
    <property type="project" value="InterPro"/>
</dbReference>
<evidence type="ECO:0000313" key="5">
    <source>
        <dbReference type="Proteomes" id="UP000008866"/>
    </source>
</evidence>
<dbReference type="SMART" id="SM00174">
    <property type="entry name" value="RHO"/>
    <property type="match status" value="1"/>
</dbReference>
<evidence type="ECO:0000256" key="2">
    <source>
        <dbReference type="ARBA" id="ARBA00023134"/>
    </source>
</evidence>
<accession>D4B3J4</accession>
<dbReference type="Pfam" id="PF00071">
    <property type="entry name" value="Ras"/>
    <property type="match status" value="2"/>
</dbReference>
<gene>
    <name evidence="4" type="ORF">ARB_03033</name>
</gene>
<feature type="transmembrane region" description="Helical" evidence="3">
    <location>
        <begin position="239"/>
        <end position="260"/>
    </location>
</feature>
<dbReference type="EMBL" id="ABSU01000034">
    <property type="protein sequence ID" value="EFE29692.1"/>
    <property type="molecule type" value="Genomic_DNA"/>
</dbReference>
<name>D4B3J4_ARTBC</name>
<dbReference type="GeneID" id="9525602"/>
<dbReference type="KEGG" id="abe:ARB_03033"/>
<dbReference type="GO" id="GO:0007165">
    <property type="term" value="P:signal transduction"/>
    <property type="evidence" value="ECO:0007669"/>
    <property type="project" value="InterPro"/>
</dbReference>
<dbReference type="PRINTS" id="PR00449">
    <property type="entry name" value="RASTRNSFRMNG"/>
</dbReference>
<protein>
    <recommendedName>
        <fullName evidence="6">RAS small monomeric GTPase RasA</fullName>
    </recommendedName>
</protein>
<dbReference type="AlphaFoldDB" id="D4B3J4"/>
<dbReference type="PANTHER" id="PTHR24070">
    <property type="entry name" value="RAS, DI-RAS, AND RHEB FAMILY MEMBERS OF SMALL GTPASE SUPERFAMILY"/>
    <property type="match status" value="1"/>
</dbReference>
<dbReference type="HOGENOM" id="CLU_457793_0_0_1"/>
<feature type="transmembrane region" description="Helical" evidence="3">
    <location>
        <begin position="326"/>
        <end position="346"/>
    </location>
</feature>
<keyword evidence="3" id="KW-0472">Membrane</keyword>
<proteinExistence type="predicted"/>
<organism evidence="4 5">
    <name type="scientific">Arthroderma benhamiae (strain ATCC MYA-4681 / CBS 112371)</name>
    <name type="common">Trichophyton mentagrophytes</name>
    <dbReference type="NCBI Taxonomy" id="663331"/>
    <lineage>
        <taxon>Eukaryota</taxon>
        <taxon>Fungi</taxon>
        <taxon>Dikarya</taxon>
        <taxon>Ascomycota</taxon>
        <taxon>Pezizomycotina</taxon>
        <taxon>Eurotiomycetes</taxon>
        <taxon>Eurotiomycetidae</taxon>
        <taxon>Onygenales</taxon>
        <taxon>Arthrodermataceae</taxon>
        <taxon>Trichophyton</taxon>
    </lineage>
</organism>
<dbReference type="PROSITE" id="PS51419">
    <property type="entry name" value="RAB"/>
    <property type="match status" value="1"/>
</dbReference>
<evidence type="ECO:0000256" key="1">
    <source>
        <dbReference type="ARBA" id="ARBA00022741"/>
    </source>
</evidence>
<keyword evidence="1" id="KW-0547">Nucleotide-binding</keyword>
<dbReference type="RefSeq" id="XP_003010332.1">
    <property type="nucleotide sequence ID" value="XM_003010286.1"/>
</dbReference>
<dbReference type="SUPFAM" id="SSF52540">
    <property type="entry name" value="P-loop containing nucleoside triphosphate hydrolases"/>
    <property type="match status" value="1"/>
</dbReference>
<dbReference type="InterPro" id="IPR001806">
    <property type="entry name" value="Small_GTPase"/>
</dbReference>
<keyword evidence="3" id="KW-0812">Transmembrane</keyword>
<dbReference type="InterPro" id="IPR027417">
    <property type="entry name" value="P-loop_NTPase"/>
</dbReference>
<dbReference type="PROSITE" id="PS51421">
    <property type="entry name" value="RAS"/>
    <property type="match status" value="1"/>
</dbReference>
<feature type="transmembrane region" description="Helical" evidence="3">
    <location>
        <begin position="40"/>
        <end position="62"/>
    </location>
</feature>
<dbReference type="NCBIfam" id="TIGR00231">
    <property type="entry name" value="small_GTP"/>
    <property type="match status" value="1"/>
</dbReference>
<evidence type="ECO:0008006" key="6">
    <source>
        <dbReference type="Google" id="ProtNLM"/>
    </source>
</evidence>
<feature type="transmembrane region" description="Helical" evidence="3">
    <location>
        <begin position="135"/>
        <end position="158"/>
    </location>
</feature>
<feature type="transmembrane region" description="Helical" evidence="3">
    <location>
        <begin position="105"/>
        <end position="128"/>
    </location>
</feature>
<dbReference type="InterPro" id="IPR005225">
    <property type="entry name" value="Small_GTP-bd"/>
</dbReference>
<dbReference type="PROSITE" id="PS51420">
    <property type="entry name" value="RHO"/>
    <property type="match status" value="1"/>
</dbReference>
<dbReference type="Gene3D" id="3.40.50.300">
    <property type="entry name" value="P-loop containing nucleotide triphosphate hydrolases"/>
    <property type="match status" value="1"/>
</dbReference>